<keyword evidence="6" id="KW-0238">DNA-binding</keyword>
<comment type="caution">
    <text evidence="11">The sequence shown here is derived from an EMBL/GenBank/DDBJ whole genome shotgun (WGS) entry which is preliminary data.</text>
</comment>
<proteinExistence type="inferred from homology"/>
<evidence type="ECO:0008006" key="13">
    <source>
        <dbReference type="Google" id="ProtNLM"/>
    </source>
</evidence>
<organism evidence="11 12">
    <name type="scientific">Protopolystoma xenopodis</name>
    <dbReference type="NCBI Taxonomy" id="117903"/>
    <lineage>
        <taxon>Eukaryota</taxon>
        <taxon>Metazoa</taxon>
        <taxon>Spiralia</taxon>
        <taxon>Lophotrochozoa</taxon>
        <taxon>Platyhelminthes</taxon>
        <taxon>Monogenea</taxon>
        <taxon>Polyopisthocotylea</taxon>
        <taxon>Polystomatidea</taxon>
        <taxon>Polystomatidae</taxon>
        <taxon>Protopolystoma</taxon>
    </lineage>
</organism>
<keyword evidence="9" id="KW-0539">Nucleus</keyword>
<keyword evidence="8" id="KW-0675">Receptor</keyword>
<keyword evidence="12" id="KW-1185">Reference proteome</keyword>
<sequence length="249" mass="28903">MRPIWFGLDVKLFLYRPGSLIFLVLTGCTVLQHWEKYNTVSPTLLCYFLFGYFLVFDFLFFEHNLLSTFDVQHEGVGLHFVLMKLVVIPFVYSLTLAWMADKPHLGRLPGRITGCNYVALGLGSIIFLIGYFIHRASTRQKDLIRRDPHHPSLSGMAMISTSSGKRLLAGGWWGKVRHPNYLGNLLMAYSTVIITGCCRSFVPWIYPVAQTILLIHRIWRVENSCEEKHMYAWENYCHLVPYRLIHKIF</sequence>
<dbReference type="PANTHER" id="PTHR21257">
    <property type="entry name" value="DELTA(14)-STEROL REDUCTASE"/>
    <property type="match status" value="1"/>
</dbReference>
<dbReference type="Proteomes" id="UP000784294">
    <property type="component" value="Unassembled WGS sequence"/>
</dbReference>
<feature type="transmembrane region" description="Helical" evidence="10">
    <location>
        <begin position="112"/>
        <end position="133"/>
    </location>
</feature>
<evidence type="ECO:0000256" key="1">
    <source>
        <dbReference type="ARBA" id="ARBA00004473"/>
    </source>
</evidence>
<keyword evidence="5 10" id="KW-1133">Transmembrane helix</keyword>
<dbReference type="GO" id="GO:0050613">
    <property type="term" value="F:Delta14-sterol reductase activity"/>
    <property type="evidence" value="ECO:0007669"/>
    <property type="project" value="TreeGrafter"/>
</dbReference>
<evidence type="ECO:0000256" key="9">
    <source>
        <dbReference type="ARBA" id="ARBA00023242"/>
    </source>
</evidence>
<evidence type="ECO:0000313" key="11">
    <source>
        <dbReference type="EMBL" id="VEL37602.1"/>
    </source>
</evidence>
<feature type="transmembrane region" description="Helical" evidence="10">
    <location>
        <begin position="81"/>
        <end position="100"/>
    </location>
</feature>
<dbReference type="GO" id="GO:0006695">
    <property type="term" value="P:cholesterol biosynthetic process"/>
    <property type="evidence" value="ECO:0007669"/>
    <property type="project" value="TreeGrafter"/>
</dbReference>
<dbReference type="Gene3D" id="1.20.120.1630">
    <property type="match status" value="1"/>
</dbReference>
<dbReference type="GO" id="GO:0003677">
    <property type="term" value="F:DNA binding"/>
    <property type="evidence" value="ECO:0007669"/>
    <property type="project" value="UniProtKB-KW"/>
</dbReference>
<feature type="transmembrane region" description="Helical" evidence="10">
    <location>
        <begin position="12"/>
        <end position="32"/>
    </location>
</feature>
<feature type="transmembrane region" description="Helical" evidence="10">
    <location>
        <begin position="44"/>
        <end position="61"/>
    </location>
</feature>
<comment type="similarity">
    <text evidence="2">Belongs to the ERG4/ERG24 family.</text>
</comment>
<evidence type="ECO:0000256" key="3">
    <source>
        <dbReference type="ARBA" id="ARBA00022553"/>
    </source>
</evidence>
<evidence type="ECO:0000256" key="10">
    <source>
        <dbReference type="SAM" id="Phobius"/>
    </source>
</evidence>
<evidence type="ECO:0000256" key="4">
    <source>
        <dbReference type="ARBA" id="ARBA00022692"/>
    </source>
</evidence>
<keyword evidence="3" id="KW-0597">Phosphoprotein</keyword>
<reference evidence="11" key="1">
    <citation type="submission" date="2018-11" db="EMBL/GenBank/DDBJ databases">
        <authorList>
            <consortium name="Pathogen Informatics"/>
        </authorList>
    </citation>
    <scope>NUCLEOTIDE SEQUENCE</scope>
</reference>
<evidence type="ECO:0000313" key="12">
    <source>
        <dbReference type="Proteomes" id="UP000784294"/>
    </source>
</evidence>
<dbReference type="InterPro" id="IPR001171">
    <property type="entry name" value="ERG24_DHCR-like"/>
</dbReference>
<dbReference type="Pfam" id="PF01222">
    <property type="entry name" value="ERG4_ERG24"/>
    <property type="match status" value="1"/>
</dbReference>
<keyword evidence="4 10" id="KW-0812">Transmembrane</keyword>
<dbReference type="OrthoDB" id="5326588at2759"/>
<evidence type="ECO:0000256" key="2">
    <source>
        <dbReference type="ARBA" id="ARBA00005402"/>
    </source>
</evidence>
<keyword evidence="7 10" id="KW-0472">Membrane</keyword>
<name>A0A448XIQ2_9PLAT</name>
<dbReference type="PROSITE" id="PS51257">
    <property type="entry name" value="PROKAR_LIPOPROTEIN"/>
    <property type="match status" value="1"/>
</dbReference>
<evidence type="ECO:0000256" key="6">
    <source>
        <dbReference type="ARBA" id="ARBA00023125"/>
    </source>
</evidence>
<dbReference type="GO" id="GO:0005789">
    <property type="term" value="C:endoplasmic reticulum membrane"/>
    <property type="evidence" value="ECO:0007669"/>
    <property type="project" value="TreeGrafter"/>
</dbReference>
<dbReference type="EMBL" id="CAAALY010255467">
    <property type="protein sequence ID" value="VEL37602.1"/>
    <property type="molecule type" value="Genomic_DNA"/>
</dbReference>
<dbReference type="PANTHER" id="PTHR21257:SF55">
    <property type="entry name" value="DELTA(14)-STEROL REDUCTASE LBR"/>
    <property type="match status" value="1"/>
</dbReference>
<protein>
    <recommendedName>
        <fullName evidence="13">Steroid 5-alpha reductase C-terminal domain-containing protein</fullName>
    </recommendedName>
</protein>
<evidence type="ECO:0000256" key="5">
    <source>
        <dbReference type="ARBA" id="ARBA00022989"/>
    </source>
</evidence>
<gene>
    <name evidence="11" type="ORF">PXEA_LOCUS31042</name>
</gene>
<comment type="subcellular location">
    <subcellularLocation>
        <location evidence="1">Nucleus inner membrane</location>
        <topology evidence="1">Multi-pass membrane protein</topology>
    </subcellularLocation>
</comment>
<accession>A0A448XIQ2</accession>
<dbReference type="GO" id="GO:0005637">
    <property type="term" value="C:nuclear inner membrane"/>
    <property type="evidence" value="ECO:0007669"/>
    <property type="project" value="UniProtKB-SubCell"/>
</dbReference>
<evidence type="ECO:0000256" key="8">
    <source>
        <dbReference type="ARBA" id="ARBA00023170"/>
    </source>
</evidence>
<evidence type="ECO:0000256" key="7">
    <source>
        <dbReference type="ARBA" id="ARBA00023136"/>
    </source>
</evidence>
<dbReference type="AlphaFoldDB" id="A0A448XIQ2"/>